<dbReference type="PROSITE" id="PS00101">
    <property type="entry name" value="HEXAPEP_TRANSFERASES"/>
    <property type="match status" value="2"/>
</dbReference>
<keyword evidence="2 7" id="KW-0441">Lipid A biosynthesis</keyword>
<keyword evidence="1 7" id="KW-0444">Lipid biosynthesis</keyword>
<dbReference type="InterPro" id="IPR007691">
    <property type="entry name" value="LpxD"/>
</dbReference>
<proteinExistence type="inferred from homology"/>
<dbReference type="EC" id="2.3.1.191" evidence="7"/>
<name>A0A198UJ40_MORCA</name>
<keyword evidence="6 7" id="KW-0012">Acyltransferase</keyword>
<evidence type="ECO:0000256" key="6">
    <source>
        <dbReference type="ARBA" id="ARBA00023315"/>
    </source>
</evidence>
<dbReference type="OrthoDB" id="9784739at2"/>
<dbReference type="PATRIC" id="fig|480.237.peg.1957"/>
<dbReference type="Gene3D" id="2.160.10.10">
    <property type="entry name" value="Hexapeptide repeat proteins"/>
    <property type="match status" value="1"/>
</dbReference>
<evidence type="ECO:0000256" key="7">
    <source>
        <dbReference type="HAMAP-Rule" id="MF_00523"/>
    </source>
</evidence>
<keyword evidence="3 7" id="KW-0808">Transferase</keyword>
<dbReference type="GO" id="GO:0016410">
    <property type="term" value="F:N-acyltransferase activity"/>
    <property type="evidence" value="ECO:0007669"/>
    <property type="project" value="InterPro"/>
</dbReference>
<organism evidence="9 10">
    <name type="scientific">Moraxella catarrhalis</name>
    <name type="common">Branhamella catarrhalis</name>
    <dbReference type="NCBI Taxonomy" id="480"/>
    <lineage>
        <taxon>Bacteria</taxon>
        <taxon>Pseudomonadati</taxon>
        <taxon>Pseudomonadota</taxon>
        <taxon>Gammaproteobacteria</taxon>
        <taxon>Moraxellales</taxon>
        <taxon>Moraxellaceae</taxon>
        <taxon>Moraxella</taxon>
    </lineage>
</organism>
<evidence type="ECO:0000313" key="9">
    <source>
        <dbReference type="EMBL" id="OAU96309.1"/>
    </source>
</evidence>
<dbReference type="HAMAP" id="MF_00523">
    <property type="entry name" value="LpxD"/>
    <property type="match status" value="1"/>
</dbReference>
<dbReference type="PANTHER" id="PTHR43378">
    <property type="entry name" value="UDP-3-O-ACYLGLUCOSAMINE N-ACYLTRANSFERASE"/>
    <property type="match status" value="1"/>
</dbReference>
<comment type="subunit">
    <text evidence="7">Homotrimer.</text>
</comment>
<dbReference type="Pfam" id="PF04613">
    <property type="entry name" value="LpxD"/>
    <property type="match status" value="1"/>
</dbReference>
<comment type="caution">
    <text evidence="9">The sequence shown here is derived from an EMBL/GenBank/DDBJ whole genome shotgun (WGS) entry which is preliminary data.</text>
</comment>
<dbReference type="InterPro" id="IPR020573">
    <property type="entry name" value="UDP_GlcNAc_AcTrfase_non-rep"/>
</dbReference>
<evidence type="ECO:0000259" key="8">
    <source>
        <dbReference type="Pfam" id="PF04613"/>
    </source>
</evidence>
<dbReference type="PANTHER" id="PTHR43378:SF2">
    <property type="entry name" value="UDP-3-O-ACYLGLUCOSAMINE N-ACYLTRANSFERASE 1, MITOCHONDRIAL-RELATED"/>
    <property type="match status" value="1"/>
</dbReference>
<dbReference type="NCBIfam" id="TIGR01853">
    <property type="entry name" value="lipid_A_lpxD"/>
    <property type="match status" value="1"/>
</dbReference>
<dbReference type="CDD" id="cd03352">
    <property type="entry name" value="LbH_LpxD"/>
    <property type="match status" value="1"/>
</dbReference>
<dbReference type="AlphaFoldDB" id="A0A198UJ40"/>
<dbReference type="Pfam" id="PF00132">
    <property type="entry name" value="Hexapep"/>
    <property type="match status" value="3"/>
</dbReference>
<evidence type="ECO:0000256" key="5">
    <source>
        <dbReference type="ARBA" id="ARBA00023098"/>
    </source>
</evidence>
<feature type="active site" description="Proton acceptor" evidence="7">
    <location>
        <position position="250"/>
    </location>
</feature>
<dbReference type="Proteomes" id="UP000078228">
    <property type="component" value="Unassembled WGS sequence"/>
</dbReference>
<comment type="pathway">
    <text evidence="7">Bacterial outer membrane biogenesis; LPS lipid A biosynthesis.</text>
</comment>
<sequence length="337" mass="35443">MPSLHEMMTAIEKYQSVLNKDDIDGSIKITGVANLSAATKHQVAFLAKAKYLDELNQTNAGVVLLSEQFINEARTINPKCLYVLVKDAYLAYACVSTLFAPSCVTGIHHTAIVADSAVIGNQVSIGANAVIGEKVVLADDVVVGAGVIIGERTQIGAGSQIDAATVIHHDCIIGEQTRIHSHANIGSEGFGFAPVATKDGRQWQRIAQLGRVIIGNHVRIGSHTCIDRGAVDDTVISDDVIIDNLVQIAHNVHIGRGTAIAANCGIAGSTKIGKNCLIGGAVGISGHLTIADDVTITSMSMVIANIQKSGSYSSGTAAMPSLKWRRAAARFRQMGEK</sequence>
<feature type="domain" description="UDP-3-O-[3-hydroxymyristoyl] glucosamine N-acyltransferase non-repeat region" evidence="8">
    <location>
        <begin position="27"/>
        <end position="97"/>
    </location>
</feature>
<dbReference type="SUPFAM" id="SSF51161">
    <property type="entry name" value="Trimeric LpxA-like enzymes"/>
    <property type="match status" value="1"/>
</dbReference>
<dbReference type="GO" id="GO:0016020">
    <property type="term" value="C:membrane"/>
    <property type="evidence" value="ECO:0007669"/>
    <property type="project" value="GOC"/>
</dbReference>
<dbReference type="EMBL" id="LXHC01000019">
    <property type="protein sequence ID" value="OAU96309.1"/>
    <property type="molecule type" value="Genomic_DNA"/>
</dbReference>
<evidence type="ECO:0000313" key="10">
    <source>
        <dbReference type="Proteomes" id="UP000078228"/>
    </source>
</evidence>
<reference evidence="9 10" key="1">
    <citation type="journal article" date="2016" name="Genome Biol. Evol.">
        <title>Comparative Genomic Analyses of the Moraxella catarrhalis Serosensitive and Seroresistant Lineages Demonstrate Their Independent Evolution.</title>
        <authorList>
            <person name="Earl J.P."/>
            <person name="de Vries S.P."/>
            <person name="Ahmed A."/>
            <person name="Powell E."/>
            <person name="Schultz M.P."/>
            <person name="Hermans P.W."/>
            <person name="Hill D.J."/>
            <person name="Zhou Z."/>
            <person name="Constantinidou C.I."/>
            <person name="Hu F.Z."/>
            <person name="Bootsma H.J."/>
            <person name="Ehrlich G.D."/>
        </authorList>
    </citation>
    <scope>NUCLEOTIDE SEQUENCE [LARGE SCALE GENOMIC DNA]</scope>
    <source>
        <strain evidence="9 10">Z7542</strain>
    </source>
</reference>
<dbReference type="GO" id="GO:0103118">
    <property type="term" value="F:UDP-3-O-[(3R)-3-hydroxyacyl]-glucosamine N-acyltransferase activity"/>
    <property type="evidence" value="ECO:0007669"/>
    <property type="project" value="UniProtKB-EC"/>
</dbReference>
<dbReference type="InterPro" id="IPR018357">
    <property type="entry name" value="Hexapep_transf_CS"/>
</dbReference>
<dbReference type="eggNOG" id="COG1044">
    <property type="taxonomic scope" value="Bacteria"/>
</dbReference>
<comment type="function">
    <text evidence="7">Catalyzes the N-acylation of UDP-3-O-acylglucosamine using 3-hydroxyacyl-ACP as the acyl donor. Is involved in the biosynthesis of lipid A, a phosphorylated glycolipid that anchors the lipopolysaccharide to the outer membrane of the cell.</text>
</comment>
<comment type="catalytic activity">
    <reaction evidence="7">
        <text>a UDP-3-O-[(3R)-3-hydroxyacyl]-alpha-D-glucosamine + a (3R)-hydroxyacyl-[ACP] = a UDP-2-N,3-O-bis[(3R)-3-hydroxyacyl]-alpha-D-glucosamine + holo-[ACP] + H(+)</text>
        <dbReference type="Rhea" id="RHEA:53836"/>
        <dbReference type="Rhea" id="RHEA-COMP:9685"/>
        <dbReference type="Rhea" id="RHEA-COMP:9945"/>
        <dbReference type="ChEBI" id="CHEBI:15378"/>
        <dbReference type="ChEBI" id="CHEBI:64479"/>
        <dbReference type="ChEBI" id="CHEBI:78827"/>
        <dbReference type="ChEBI" id="CHEBI:137740"/>
        <dbReference type="ChEBI" id="CHEBI:137748"/>
        <dbReference type="EC" id="2.3.1.191"/>
    </reaction>
</comment>
<keyword evidence="5 7" id="KW-0443">Lipid metabolism</keyword>
<gene>
    <name evidence="7" type="primary">lpxD</name>
    <name evidence="9" type="ORF">AO384_0997</name>
</gene>
<evidence type="ECO:0000256" key="2">
    <source>
        <dbReference type="ARBA" id="ARBA00022556"/>
    </source>
</evidence>
<dbReference type="UniPathway" id="UPA00973"/>
<dbReference type="NCBIfam" id="NF002060">
    <property type="entry name" value="PRK00892.1"/>
    <property type="match status" value="1"/>
</dbReference>
<keyword evidence="10" id="KW-1185">Reference proteome</keyword>
<dbReference type="InterPro" id="IPR011004">
    <property type="entry name" value="Trimer_LpxA-like_sf"/>
</dbReference>
<evidence type="ECO:0000256" key="3">
    <source>
        <dbReference type="ARBA" id="ARBA00022679"/>
    </source>
</evidence>
<dbReference type="RefSeq" id="WP_064621283.1">
    <property type="nucleotide sequence ID" value="NZ_LXHC01000019.1"/>
</dbReference>
<evidence type="ECO:0000256" key="4">
    <source>
        <dbReference type="ARBA" id="ARBA00022737"/>
    </source>
</evidence>
<keyword evidence="4 7" id="KW-0677">Repeat</keyword>
<dbReference type="InterPro" id="IPR001451">
    <property type="entry name" value="Hexapep"/>
</dbReference>
<accession>A0A198UJ40</accession>
<protein>
    <recommendedName>
        <fullName evidence="7">UDP-3-O-acylglucosamine N-acyltransferase</fullName>
        <ecNumber evidence="7">2.3.1.191</ecNumber>
    </recommendedName>
</protein>
<dbReference type="GO" id="GO:0009245">
    <property type="term" value="P:lipid A biosynthetic process"/>
    <property type="evidence" value="ECO:0007669"/>
    <property type="project" value="UniProtKB-UniRule"/>
</dbReference>
<comment type="similarity">
    <text evidence="7">Belongs to the transferase hexapeptide repeat family. LpxD subfamily.</text>
</comment>
<evidence type="ECO:0000256" key="1">
    <source>
        <dbReference type="ARBA" id="ARBA00022516"/>
    </source>
</evidence>
<dbReference type="Gene3D" id="3.40.1390.10">
    <property type="entry name" value="MurE/MurF, N-terminal domain"/>
    <property type="match status" value="1"/>
</dbReference>